<reference evidence="1" key="1">
    <citation type="submission" date="2014-05" db="EMBL/GenBank/DDBJ databases">
        <authorList>
            <person name="Chronopoulou M."/>
        </authorList>
    </citation>
    <scope>NUCLEOTIDE SEQUENCE</scope>
    <source>
        <tissue evidence="1">Whole organism</tissue>
    </source>
</reference>
<sequence length="69" mass="8481">MQEIYPSPQVFFFKCWSTLLYYETLLTGDGEERGNYLSSVNFHELNKFWMINDMEWNIARVILKFWLYL</sequence>
<name>A0A0K2UY34_LEPSM</name>
<protein>
    <submittedName>
        <fullName evidence="1">Uncharacterized protein</fullName>
    </submittedName>
</protein>
<dbReference type="EMBL" id="HACA01025817">
    <property type="protein sequence ID" value="CDW43178.1"/>
    <property type="molecule type" value="Transcribed_RNA"/>
</dbReference>
<dbReference type="AlphaFoldDB" id="A0A0K2UY34"/>
<organism evidence="1">
    <name type="scientific">Lepeophtheirus salmonis</name>
    <name type="common">Salmon louse</name>
    <name type="synonym">Caligus salmonis</name>
    <dbReference type="NCBI Taxonomy" id="72036"/>
    <lineage>
        <taxon>Eukaryota</taxon>
        <taxon>Metazoa</taxon>
        <taxon>Ecdysozoa</taxon>
        <taxon>Arthropoda</taxon>
        <taxon>Crustacea</taxon>
        <taxon>Multicrustacea</taxon>
        <taxon>Hexanauplia</taxon>
        <taxon>Copepoda</taxon>
        <taxon>Siphonostomatoida</taxon>
        <taxon>Caligidae</taxon>
        <taxon>Lepeophtheirus</taxon>
    </lineage>
</organism>
<proteinExistence type="predicted"/>
<evidence type="ECO:0000313" key="1">
    <source>
        <dbReference type="EMBL" id="CDW43178.1"/>
    </source>
</evidence>
<accession>A0A0K2UY34</accession>